<dbReference type="RefSeq" id="WP_020877962.1">
    <property type="nucleotide sequence ID" value="NZ_ATHJ01000096.1"/>
</dbReference>
<dbReference type="Proteomes" id="UP000014977">
    <property type="component" value="Unassembled WGS sequence"/>
</dbReference>
<sequence>MTGPLLEFRPEQAKPLLQEVMERSGQMLTACYQCRRCAAGCTVADETGFFTPNILIRTVILGDRETALSNPLVWKCVSCYTCGTRCPNDIQTARITETLKKMAKEAHIAPLQPKVAAFHDSFLESGLRWGRVNEMEFMGVYEMKNIIREARARNYEAIVDELKTQAKLGMAMFRLKRMHAGFMTTKGRKEIKALYRKTRKKPGVSPRVNP</sequence>
<dbReference type="PANTHER" id="PTHR43255">
    <property type="entry name" value="IRON-SULFUR-BINDING OXIDOREDUCTASE FADF-RELATED-RELATED"/>
    <property type="match status" value="1"/>
</dbReference>
<evidence type="ECO:0000313" key="5">
    <source>
        <dbReference type="EMBL" id="EPR37855.1"/>
    </source>
</evidence>
<dbReference type="GO" id="GO:0046872">
    <property type="term" value="F:metal ion binding"/>
    <property type="evidence" value="ECO:0007669"/>
    <property type="project" value="UniProtKB-KW"/>
</dbReference>
<evidence type="ECO:0000256" key="3">
    <source>
        <dbReference type="ARBA" id="ARBA00023014"/>
    </source>
</evidence>
<comment type="caution">
    <text evidence="5">The sequence shown here is derived from an EMBL/GenBank/DDBJ whole genome shotgun (WGS) entry which is preliminary data.</text>
</comment>
<reference evidence="5 6" key="1">
    <citation type="journal article" date="2013" name="Genome Announc.">
        <title>Draft genome sequences for three mercury-methylating, sulfate-reducing bacteria.</title>
        <authorList>
            <person name="Brown S.D."/>
            <person name="Hurt R.A.Jr."/>
            <person name="Gilmour C.C."/>
            <person name="Elias D.A."/>
        </authorList>
    </citation>
    <scope>NUCLEOTIDE SEQUENCE [LARGE SCALE GENOMIC DNA]</scope>
    <source>
        <strain evidence="5 6">DSM 2059</strain>
    </source>
</reference>
<feature type="domain" description="4Fe-4S ferredoxin-type" evidence="4">
    <location>
        <begin position="28"/>
        <end position="90"/>
    </location>
</feature>
<protein>
    <submittedName>
        <fullName evidence="5">4Fe-4S ferredoxin, iron-sulpur binding domain-containing protein</fullName>
    </submittedName>
</protein>
<gene>
    <name evidence="5" type="ORF">dsmv_2895</name>
</gene>
<dbReference type="SUPFAM" id="SSF46548">
    <property type="entry name" value="alpha-helical ferredoxin"/>
    <property type="match status" value="1"/>
</dbReference>
<dbReference type="OrthoDB" id="5410318at2"/>
<dbReference type="PROSITE" id="PS00198">
    <property type="entry name" value="4FE4S_FER_1"/>
    <property type="match status" value="1"/>
</dbReference>
<organism evidence="5 6">
    <name type="scientific">Desulfococcus multivorans DSM 2059</name>
    <dbReference type="NCBI Taxonomy" id="1121405"/>
    <lineage>
        <taxon>Bacteria</taxon>
        <taxon>Pseudomonadati</taxon>
        <taxon>Thermodesulfobacteriota</taxon>
        <taxon>Desulfobacteria</taxon>
        <taxon>Desulfobacterales</taxon>
        <taxon>Desulfococcaceae</taxon>
        <taxon>Desulfococcus</taxon>
    </lineage>
</organism>
<evidence type="ECO:0000256" key="1">
    <source>
        <dbReference type="ARBA" id="ARBA00022723"/>
    </source>
</evidence>
<keyword evidence="2" id="KW-0408">Iron</keyword>
<proteinExistence type="predicted"/>
<keyword evidence="3" id="KW-0411">Iron-sulfur</keyword>
<keyword evidence="1" id="KW-0479">Metal-binding</keyword>
<dbReference type="eggNOG" id="COG1150">
    <property type="taxonomic scope" value="Bacteria"/>
</dbReference>
<dbReference type="Gene3D" id="1.10.1060.10">
    <property type="entry name" value="Alpha-helical ferredoxin"/>
    <property type="match status" value="1"/>
</dbReference>
<dbReference type="InterPro" id="IPR009051">
    <property type="entry name" value="Helical_ferredxn"/>
</dbReference>
<dbReference type="EMBL" id="ATHJ01000096">
    <property type="protein sequence ID" value="EPR37855.1"/>
    <property type="molecule type" value="Genomic_DNA"/>
</dbReference>
<accession>S7TMB9</accession>
<dbReference type="GO" id="GO:0005886">
    <property type="term" value="C:plasma membrane"/>
    <property type="evidence" value="ECO:0007669"/>
    <property type="project" value="TreeGrafter"/>
</dbReference>
<dbReference type="InterPro" id="IPR017900">
    <property type="entry name" value="4Fe4S_Fe_S_CS"/>
</dbReference>
<evidence type="ECO:0000313" key="6">
    <source>
        <dbReference type="Proteomes" id="UP000014977"/>
    </source>
</evidence>
<dbReference type="Pfam" id="PF13183">
    <property type="entry name" value="Fer4_8"/>
    <property type="match status" value="1"/>
</dbReference>
<dbReference type="PANTHER" id="PTHR43255:SF2">
    <property type="entry name" value="HETERODISULFIDE REDUCTASE RELATED PROTEIN"/>
    <property type="match status" value="1"/>
</dbReference>
<dbReference type="AlphaFoldDB" id="S7TMB9"/>
<dbReference type="GO" id="GO:0051536">
    <property type="term" value="F:iron-sulfur cluster binding"/>
    <property type="evidence" value="ECO:0007669"/>
    <property type="project" value="UniProtKB-KW"/>
</dbReference>
<keyword evidence="6" id="KW-1185">Reference proteome</keyword>
<evidence type="ECO:0000256" key="2">
    <source>
        <dbReference type="ARBA" id="ARBA00023004"/>
    </source>
</evidence>
<dbReference type="STRING" id="897.B2D07_14430"/>
<name>S7TMB9_DESML</name>
<evidence type="ECO:0000259" key="4">
    <source>
        <dbReference type="Pfam" id="PF13183"/>
    </source>
</evidence>
<dbReference type="InterPro" id="IPR051460">
    <property type="entry name" value="HdrC_iron-sulfur_subunit"/>
</dbReference>
<dbReference type="InterPro" id="IPR017896">
    <property type="entry name" value="4Fe4S_Fe-S-bd"/>
</dbReference>